<dbReference type="STRING" id="1802593.A2172_00025"/>
<feature type="binding site" evidence="11">
    <location>
        <position position="36"/>
    </location>
    <ligand>
        <name>Mg(2+)</name>
        <dbReference type="ChEBI" id="CHEBI:18420"/>
    </ligand>
</feature>
<evidence type="ECO:0000259" key="12">
    <source>
        <dbReference type="Pfam" id="PF01931"/>
    </source>
</evidence>
<evidence type="ECO:0000256" key="11">
    <source>
        <dbReference type="HAMAP-Rule" id="MF_00648"/>
    </source>
</evidence>
<dbReference type="HAMAP" id="MF_00648">
    <property type="entry name" value="Non_canon_purine_NTPase_YjjX"/>
    <property type="match status" value="1"/>
</dbReference>
<dbReference type="NCBIfam" id="TIGR00258">
    <property type="entry name" value="inosine/xanthosine triphosphatase"/>
    <property type="match status" value="1"/>
</dbReference>
<evidence type="ECO:0000256" key="1">
    <source>
        <dbReference type="ARBA" id="ARBA00001936"/>
    </source>
</evidence>
<accession>A0A1G1W7E9</accession>
<dbReference type="FunFam" id="3.90.950.10:FF:000002">
    <property type="entry name" value="Inosine/xanthosine triphosphatase"/>
    <property type="match status" value="1"/>
</dbReference>
<dbReference type="InterPro" id="IPR050299">
    <property type="entry name" value="YjjX_NTPase"/>
</dbReference>
<evidence type="ECO:0000256" key="2">
    <source>
        <dbReference type="ARBA" id="ARBA00022723"/>
    </source>
</evidence>
<evidence type="ECO:0000256" key="10">
    <source>
        <dbReference type="ARBA" id="ARBA00060855"/>
    </source>
</evidence>
<keyword evidence="7 11" id="KW-0464">Manganese</keyword>
<evidence type="ECO:0000256" key="4">
    <source>
        <dbReference type="ARBA" id="ARBA00022801"/>
    </source>
</evidence>
<dbReference type="SUPFAM" id="SSF52972">
    <property type="entry name" value="ITPase-like"/>
    <property type="match status" value="1"/>
</dbReference>
<evidence type="ECO:0000256" key="9">
    <source>
        <dbReference type="ARBA" id="ARBA00048781"/>
    </source>
</evidence>
<dbReference type="GO" id="GO:0103023">
    <property type="term" value="F:ITPase activity"/>
    <property type="evidence" value="ECO:0007669"/>
    <property type="project" value="UniProtKB-EC"/>
</dbReference>
<dbReference type="InterPro" id="IPR002786">
    <property type="entry name" value="Non_canon_purine_NTPase"/>
</dbReference>
<gene>
    <name evidence="13" type="ORF">A2172_00025</name>
</gene>
<comment type="similarity">
    <text evidence="10 11">Belongs to the YjjX NTPase family.</text>
</comment>
<comment type="cofactor">
    <cofactor evidence="11">
        <name>Mg(2+)</name>
        <dbReference type="ChEBI" id="CHEBI:18420"/>
    </cofactor>
    <cofactor evidence="11">
        <name>Mn(2+)</name>
        <dbReference type="ChEBI" id="CHEBI:29035"/>
    </cofactor>
    <text evidence="11">Binds 1 divalent metal cation per subunit; can use either Mg(2+) or Mn(2+).</text>
</comment>
<comment type="cofactor">
    <cofactor evidence="1">
        <name>Mn(2+)</name>
        <dbReference type="ChEBI" id="CHEBI:29035"/>
    </cofactor>
</comment>
<dbReference type="GO" id="GO:0009117">
    <property type="term" value="P:nucleotide metabolic process"/>
    <property type="evidence" value="ECO:0007669"/>
    <property type="project" value="UniProtKB-KW"/>
</dbReference>
<evidence type="ECO:0000256" key="8">
    <source>
        <dbReference type="ARBA" id="ARBA00048174"/>
    </source>
</evidence>
<keyword evidence="5 11" id="KW-0460">Magnesium</keyword>
<evidence type="ECO:0000256" key="6">
    <source>
        <dbReference type="ARBA" id="ARBA00023080"/>
    </source>
</evidence>
<keyword evidence="3 11" id="KW-0547">Nucleotide-binding</keyword>
<feature type="domain" description="Non-canonical purine NTP phosphatase/PRRC1" evidence="12">
    <location>
        <begin position="6"/>
        <end position="168"/>
    </location>
</feature>
<comment type="catalytic activity">
    <reaction evidence="8 11">
        <text>ITP + H2O = IDP + phosphate + H(+)</text>
        <dbReference type="Rhea" id="RHEA:28330"/>
        <dbReference type="ChEBI" id="CHEBI:15377"/>
        <dbReference type="ChEBI" id="CHEBI:15378"/>
        <dbReference type="ChEBI" id="CHEBI:43474"/>
        <dbReference type="ChEBI" id="CHEBI:58280"/>
        <dbReference type="ChEBI" id="CHEBI:61402"/>
        <dbReference type="EC" id="3.6.1.73"/>
    </reaction>
</comment>
<protein>
    <recommendedName>
        <fullName evidence="11">Probable inosine/xanthosine triphosphatase</fullName>
        <shortName evidence="11">ITPase/XTPase</shortName>
        <ecNumber evidence="11">3.6.1.73</ecNumber>
    </recommendedName>
    <alternativeName>
        <fullName evidence="11">Non-canonical purine NTP phosphatase</fullName>
    </alternativeName>
    <alternativeName>
        <fullName evidence="11">Non-standard purine NTP phosphatase</fullName>
    </alternativeName>
    <alternativeName>
        <fullName evidence="11">Nucleoside-triphosphate phosphatase</fullName>
        <shortName evidence="11">NTPase</shortName>
    </alternativeName>
</protein>
<dbReference type="PANTHER" id="PTHR34699:SF2">
    <property type="entry name" value="NON-CANONICAL PURINE NTP PHOSPHATASE_PRRC1 DOMAIN-CONTAINING PROTEIN"/>
    <property type="match status" value="1"/>
</dbReference>
<keyword evidence="6 11" id="KW-0546">Nucleotide metabolism</keyword>
<dbReference type="InterPro" id="IPR029001">
    <property type="entry name" value="ITPase-like_fam"/>
</dbReference>
<name>A0A1G1W7E9_9BACT</name>
<keyword evidence="2 11" id="KW-0479">Metal-binding</keyword>
<dbReference type="Proteomes" id="UP000176631">
    <property type="component" value="Unassembled WGS sequence"/>
</dbReference>
<dbReference type="PANTHER" id="PTHR34699">
    <property type="match status" value="1"/>
</dbReference>
<reference evidence="13 14" key="1">
    <citation type="journal article" date="2016" name="Nat. Commun.">
        <title>Thousands of microbial genomes shed light on interconnected biogeochemical processes in an aquifer system.</title>
        <authorList>
            <person name="Anantharaman K."/>
            <person name="Brown C.T."/>
            <person name="Hug L.A."/>
            <person name="Sharon I."/>
            <person name="Castelle C.J."/>
            <person name="Probst A.J."/>
            <person name="Thomas B.C."/>
            <person name="Singh A."/>
            <person name="Wilkins M.J."/>
            <person name="Karaoz U."/>
            <person name="Brodie E.L."/>
            <person name="Williams K.H."/>
            <person name="Hubbard S.S."/>
            <person name="Banfield J.F."/>
        </authorList>
    </citation>
    <scope>NUCLEOTIDE SEQUENCE [LARGE SCALE GENOMIC DNA]</scope>
</reference>
<comment type="caution">
    <text evidence="13">The sequence shown here is derived from an EMBL/GenBank/DDBJ whole genome shotgun (WGS) entry which is preliminary data.</text>
</comment>
<evidence type="ECO:0000313" key="14">
    <source>
        <dbReference type="Proteomes" id="UP000176631"/>
    </source>
</evidence>
<evidence type="ECO:0000256" key="5">
    <source>
        <dbReference type="ARBA" id="ARBA00022842"/>
    </source>
</evidence>
<dbReference type="GO" id="GO:0000166">
    <property type="term" value="F:nucleotide binding"/>
    <property type="evidence" value="ECO:0007669"/>
    <property type="project" value="UniProtKB-KW"/>
</dbReference>
<dbReference type="AlphaFoldDB" id="A0A1G1W7E9"/>
<comment type="caution">
    <text evidence="11">Lacks conserved residue(s) required for the propagation of feature annotation.</text>
</comment>
<feature type="binding site" evidence="11">
    <location>
        <begin position="7"/>
        <end position="12"/>
    </location>
    <ligand>
        <name>substrate</name>
    </ligand>
</feature>
<sequence>MIVAVGSTNPAKIRAATNAFQKAFAGQIRLVPLQVESGVSDQPKTDKEAFQGALNRAKNAQRKIKADYGVGIEGGIQKHKYGVFSNAWIAVVDKQGKVGRGTSARFQLPNKIIKQMASGDELGAAIDKLVGGRGTKRRGGAYSALTAGRLSRAKAYEQGIICALMPFLTPKYWR</sequence>
<evidence type="ECO:0000256" key="7">
    <source>
        <dbReference type="ARBA" id="ARBA00023211"/>
    </source>
</evidence>
<organism evidence="13 14">
    <name type="scientific">Candidatus Woykebacteria bacterium RBG_13_40_15</name>
    <dbReference type="NCBI Taxonomy" id="1802593"/>
    <lineage>
        <taxon>Bacteria</taxon>
        <taxon>Candidatus Woykeibacteriota</taxon>
    </lineage>
</organism>
<dbReference type="EC" id="3.6.1.73" evidence="11"/>
<evidence type="ECO:0000256" key="3">
    <source>
        <dbReference type="ARBA" id="ARBA00022741"/>
    </source>
</evidence>
<proteinExistence type="inferred from homology"/>
<dbReference type="GO" id="GO:0046872">
    <property type="term" value="F:metal ion binding"/>
    <property type="evidence" value="ECO:0007669"/>
    <property type="project" value="UniProtKB-KW"/>
</dbReference>
<dbReference type="GO" id="GO:0006772">
    <property type="term" value="P:thiamine metabolic process"/>
    <property type="evidence" value="ECO:0007669"/>
    <property type="project" value="TreeGrafter"/>
</dbReference>
<comment type="subunit">
    <text evidence="11">Homodimer.</text>
</comment>
<dbReference type="Pfam" id="PF01931">
    <property type="entry name" value="NTPase_I-T"/>
    <property type="match status" value="1"/>
</dbReference>
<dbReference type="InterPro" id="IPR026533">
    <property type="entry name" value="NTPase/PRRC1"/>
</dbReference>
<dbReference type="EMBL" id="MHCP01000024">
    <property type="protein sequence ID" value="OGY23603.1"/>
    <property type="molecule type" value="Genomic_DNA"/>
</dbReference>
<comment type="function">
    <text evidence="11">Phosphatase that hydrolyzes non-canonical purine nucleotides such as XTP and ITP to their respective diphosphate derivatives. Probably excludes non-canonical purines from DNA/RNA precursor pool, thus preventing their incorporation into DNA/RNA and avoiding chromosomal lesions.</text>
</comment>
<evidence type="ECO:0000313" key="13">
    <source>
        <dbReference type="EMBL" id="OGY23603.1"/>
    </source>
</evidence>
<comment type="catalytic activity">
    <reaction evidence="9 11">
        <text>XTP + H2O = XDP + phosphate + H(+)</text>
        <dbReference type="Rhea" id="RHEA:28406"/>
        <dbReference type="ChEBI" id="CHEBI:15377"/>
        <dbReference type="ChEBI" id="CHEBI:15378"/>
        <dbReference type="ChEBI" id="CHEBI:43474"/>
        <dbReference type="ChEBI" id="CHEBI:59884"/>
        <dbReference type="ChEBI" id="CHEBI:61314"/>
        <dbReference type="EC" id="3.6.1.73"/>
    </reaction>
</comment>
<dbReference type="Gene3D" id="3.90.950.10">
    <property type="match status" value="1"/>
</dbReference>
<keyword evidence="4 11" id="KW-0378">Hydrolase</keyword>